<dbReference type="Ensembl" id="ENSPCLT00000016536.1">
    <property type="protein sequence ID" value="ENSPCLP00000012435.1"/>
    <property type="gene ID" value="ENSPCLG00000010227.1"/>
</dbReference>
<evidence type="ECO:0000256" key="1">
    <source>
        <dbReference type="SAM" id="MobiDB-lite"/>
    </source>
</evidence>
<feature type="compositionally biased region" description="Basic and acidic residues" evidence="1">
    <location>
        <begin position="238"/>
        <end position="251"/>
    </location>
</feature>
<protein>
    <recommendedName>
        <fullName evidence="4">Meiosis-specific kinetochore protein</fullName>
    </recommendedName>
</protein>
<accession>A0A669PY61</accession>
<feature type="region of interest" description="Disordered" evidence="1">
    <location>
        <begin position="220"/>
        <end position="251"/>
    </location>
</feature>
<dbReference type="InterPro" id="IPR034545">
    <property type="entry name" value="Meikin"/>
</dbReference>
<feature type="compositionally biased region" description="Basic residues" evidence="1">
    <location>
        <begin position="1"/>
        <end position="11"/>
    </location>
</feature>
<evidence type="ECO:0008006" key="4">
    <source>
        <dbReference type="Google" id="ProtNLM"/>
    </source>
</evidence>
<dbReference type="OMA" id="WICCKHR"/>
<dbReference type="GO" id="GO:0010789">
    <property type="term" value="P:meiotic sister chromatid cohesion involved in meiosis I"/>
    <property type="evidence" value="ECO:0007669"/>
    <property type="project" value="TreeGrafter"/>
</dbReference>
<dbReference type="GO" id="GO:0007060">
    <property type="term" value="P:male meiosis chromosome segregation"/>
    <property type="evidence" value="ECO:0007669"/>
    <property type="project" value="TreeGrafter"/>
</dbReference>
<organism evidence="2 3">
    <name type="scientific">Phasianus colchicus</name>
    <name type="common">Common pheasant</name>
    <dbReference type="NCBI Taxonomy" id="9054"/>
    <lineage>
        <taxon>Eukaryota</taxon>
        <taxon>Metazoa</taxon>
        <taxon>Chordata</taxon>
        <taxon>Craniata</taxon>
        <taxon>Vertebrata</taxon>
        <taxon>Euteleostomi</taxon>
        <taxon>Archelosauria</taxon>
        <taxon>Archosauria</taxon>
        <taxon>Dinosauria</taxon>
        <taxon>Saurischia</taxon>
        <taxon>Theropoda</taxon>
        <taxon>Coelurosauria</taxon>
        <taxon>Aves</taxon>
        <taxon>Neognathae</taxon>
        <taxon>Galloanserae</taxon>
        <taxon>Galliformes</taxon>
        <taxon>Phasianidae</taxon>
        <taxon>Phasianinae</taxon>
        <taxon>Phasianus</taxon>
    </lineage>
</organism>
<reference evidence="2" key="1">
    <citation type="submission" date="2025-08" db="UniProtKB">
        <authorList>
            <consortium name="Ensembl"/>
        </authorList>
    </citation>
    <scope>IDENTIFICATION</scope>
</reference>
<proteinExistence type="predicted"/>
<evidence type="ECO:0000313" key="3">
    <source>
        <dbReference type="Proteomes" id="UP000472261"/>
    </source>
</evidence>
<evidence type="ECO:0000313" key="2">
    <source>
        <dbReference type="Ensembl" id="ENSPCLP00000012435.1"/>
    </source>
</evidence>
<dbReference type="GO" id="GO:0051754">
    <property type="term" value="P:meiotic sister chromatid cohesion, centromeric"/>
    <property type="evidence" value="ECO:0007669"/>
    <property type="project" value="InterPro"/>
</dbReference>
<dbReference type="AlphaFoldDB" id="A0A669PY61"/>
<feature type="region of interest" description="Disordered" evidence="1">
    <location>
        <begin position="72"/>
        <end position="96"/>
    </location>
</feature>
<reference evidence="2" key="2">
    <citation type="submission" date="2025-09" db="UniProtKB">
        <authorList>
            <consortium name="Ensembl"/>
        </authorList>
    </citation>
    <scope>IDENTIFICATION</scope>
</reference>
<dbReference type="Proteomes" id="UP000472261">
    <property type="component" value="Unplaced"/>
</dbReference>
<feature type="region of interest" description="Disordered" evidence="1">
    <location>
        <begin position="1"/>
        <end position="25"/>
    </location>
</feature>
<feature type="compositionally biased region" description="Polar residues" evidence="1">
    <location>
        <begin position="226"/>
        <end position="235"/>
    </location>
</feature>
<keyword evidence="3" id="KW-1185">Reference proteome</keyword>
<dbReference type="PANTHER" id="PTHR38006">
    <property type="entry name" value="MEIOSIS-SPECIFIC KINETOCHORE PROTEIN"/>
    <property type="match status" value="1"/>
</dbReference>
<sequence>MRGSPLRRARTQHSATWRPPRAGAAHAGCGTAVGAARGFLKGRRGRCATQPSWGGGWGKRFAMERPYWRSSAWGGEAPRKKRRSSPLPDGLPASWRSGTAQCRRRLFGSVRRGEPQPGCPKGKCAVKTLPKIKENLEGSQRSPSSNRSYSTQVNVKEIPFLEKNEEEVEDSMVPLKESPVINFESKESLSSADVTSGTGVTLPTGVSDFLLECLDADSSADRDTVATDTTESFPSPETLRDEERSGTSKPDFEDFVKCKNSTLLDCSKAMAIDKILQISNLSPILEPVLEDCKDQHIKRKRPKCNYSSSELSVSTTLAGKKICKITTARERTPALKSGTCCSSPVGAQRKPGNQTAEPKRLKSIRKEELSNLLEGNASPWGQLESAPADTSAKSEKVTTEALPSRQTDDVVTWCYRKEICSIVRTSPGRRPSRHRRLPVNTKAFCLPEGVPEDVITSSKTWICCKHR</sequence>
<feature type="region of interest" description="Disordered" evidence="1">
    <location>
        <begin position="376"/>
        <end position="401"/>
    </location>
</feature>
<dbReference type="GO" id="GO:0016321">
    <property type="term" value="P:female meiosis chromosome segregation"/>
    <property type="evidence" value="ECO:0007669"/>
    <property type="project" value="TreeGrafter"/>
</dbReference>
<dbReference type="GO" id="GO:0000776">
    <property type="term" value="C:kinetochore"/>
    <property type="evidence" value="ECO:0007669"/>
    <property type="project" value="InterPro"/>
</dbReference>
<dbReference type="PANTHER" id="PTHR38006:SF1">
    <property type="entry name" value="MEIOSIS-SPECIFIC KINETOCHORE PROTEIN"/>
    <property type="match status" value="1"/>
</dbReference>
<feature type="region of interest" description="Disordered" evidence="1">
    <location>
        <begin position="342"/>
        <end position="362"/>
    </location>
</feature>
<dbReference type="GO" id="GO:0045143">
    <property type="term" value="P:homologous chromosome segregation"/>
    <property type="evidence" value="ECO:0007669"/>
    <property type="project" value="TreeGrafter"/>
</dbReference>
<name>A0A669PY61_PHACC</name>